<name>A0A4Y9Z0X3_9APHY</name>
<dbReference type="Proteomes" id="UP000298390">
    <property type="component" value="Unassembled WGS sequence"/>
</dbReference>
<organism evidence="2 3">
    <name type="scientific">Rhodofomes roseus</name>
    <dbReference type="NCBI Taxonomy" id="34475"/>
    <lineage>
        <taxon>Eukaryota</taxon>
        <taxon>Fungi</taxon>
        <taxon>Dikarya</taxon>
        <taxon>Basidiomycota</taxon>
        <taxon>Agaricomycotina</taxon>
        <taxon>Agaricomycetes</taxon>
        <taxon>Polyporales</taxon>
        <taxon>Rhodofomes</taxon>
    </lineage>
</organism>
<evidence type="ECO:0000256" key="1">
    <source>
        <dbReference type="SAM" id="MobiDB-lite"/>
    </source>
</evidence>
<evidence type="ECO:0000313" key="3">
    <source>
        <dbReference type="Proteomes" id="UP000298390"/>
    </source>
</evidence>
<evidence type="ECO:0000313" key="2">
    <source>
        <dbReference type="EMBL" id="TFY67039.1"/>
    </source>
</evidence>
<feature type="compositionally biased region" description="Polar residues" evidence="1">
    <location>
        <begin position="68"/>
        <end position="90"/>
    </location>
</feature>
<accession>A0A4Y9Z0X3</accession>
<dbReference type="EMBL" id="SEKV01000065">
    <property type="protein sequence ID" value="TFY67039.1"/>
    <property type="molecule type" value="Genomic_DNA"/>
</dbReference>
<protein>
    <submittedName>
        <fullName evidence="2">Uncharacterized protein</fullName>
    </submittedName>
</protein>
<dbReference type="STRING" id="34475.A0A4Y9Z0X3"/>
<reference evidence="2 3" key="1">
    <citation type="submission" date="2019-01" db="EMBL/GenBank/DDBJ databases">
        <title>Genome sequencing of the rare red list fungi Fomitopsis rosea.</title>
        <authorList>
            <person name="Buettner E."/>
            <person name="Kellner H."/>
        </authorList>
    </citation>
    <scope>NUCLEOTIDE SEQUENCE [LARGE SCALE GENOMIC DNA]</scope>
    <source>
        <strain evidence="2 3">DSM 105464</strain>
    </source>
</reference>
<proteinExistence type="predicted"/>
<comment type="caution">
    <text evidence="2">The sequence shown here is derived from an EMBL/GenBank/DDBJ whole genome shotgun (WGS) entry which is preliminary data.</text>
</comment>
<feature type="region of interest" description="Disordered" evidence="1">
    <location>
        <begin position="65"/>
        <end position="109"/>
    </location>
</feature>
<sequence>MAKLLNPANVPDPGRISQILPSVKCSNCDQPVPIHELGDHVCQPVPPMPAFKSLVSPLSAIERDPQKYHSQQSMLAPRTVQAQQPVTSHQPADAPARSFDKLVSQYAHA</sequence>
<dbReference type="AlphaFoldDB" id="A0A4Y9Z0X3"/>
<gene>
    <name evidence="2" type="ORF">EVJ58_g1875</name>
</gene>